<accession>A0A9P6T0I8</accession>
<protein>
    <submittedName>
        <fullName evidence="2">Uncharacterized protein</fullName>
    </submittedName>
</protein>
<organism evidence="2 3">
    <name type="scientific">Entomortierella chlamydospora</name>
    <dbReference type="NCBI Taxonomy" id="101097"/>
    <lineage>
        <taxon>Eukaryota</taxon>
        <taxon>Fungi</taxon>
        <taxon>Fungi incertae sedis</taxon>
        <taxon>Mucoromycota</taxon>
        <taxon>Mortierellomycotina</taxon>
        <taxon>Mortierellomycetes</taxon>
        <taxon>Mortierellales</taxon>
        <taxon>Mortierellaceae</taxon>
        <taxon>Entomortierella</taxon>
    </lineage>
</organism>
<dbReference type="Pfam" id="PF14022">
    <property type="entry name" value="DUF4238"/>
    <property type="match status" value="2"/>
</dbReference>
<comment type="caution">
    <text evidence="2">The sequence shown here is derived from an EMBL/GenBank/DDBJ whole genome shotgun (WGS) entry which is preliminary data.</text>
</comment>
<dbReference type="EMBL" id="JAAAID010000552">
    <property type="protein sequence ID" value="KAG0016222.1"/>
    <property type="molecule type" value="Genomic_DNA"/>
</dbReference>
<dbReference type="InterPro" id="IPR025332">
    <property type="entry name" value="DUF4238"/>
</dbReference>
<sequence>MAKGKNKNRNRNATSTRAKSTQDFQSQVFAEPVSSTPTPKSQYHHYIPRFILKTFSDRSMGIKGDPQIMVYDVKTQRITQEDVGKAYGIRDMYRDLNLDDCMQFEKLLANLESAAATFVHTIRSGSKDVSITRAKLLDFKKFLAIMMYRHEGRRRQYYEELFDIETRLSIQRHMRFNKINDIRDVWFENLKWIIKTPVHEINKELEKVNKLVLGELTEYEGPIHSAELMDFGHMTWNYYVVVLANRLYMDDIVKSMPCRKSWFEEFYSIPDCDYINKNVRGAKHFTPDDLFKYLRIVIPKQRVWLVNGIFLDEGHKESGEWLRAVTEQRKNKKWPPEEPPIKVYGVSNQKIIQEDIGRVYGIQDMYRDLNFDDCMKFEKLLGKLECIVATFVQKILSEPNDISLKRTDVTDFKKFLFIMMYRHENRRNQYYDEKFDHNTRLSLQNHMRSNNIKNVREVWFENLKWIIETPLDDVNKELSKVRGIMGLIESMSHKWPIHVVELMDYGHVTFNYICVWKAQEGSEFILSDNCFGCYEGQSAAFPFHHFYVVSPQYAVVLVNRLYMMDGAIQNMGFRKSWFEEFHAIPNCVYVNKNMRGKQDFSPNDVFTYQRIVIPKQKVWLVNSIFLDARHKSLSHKSNAAMYRSLVFYEKVKDELFTNKHDYSVLKRQLFVEMNRTHSA</sequence>
<feature type="compositionally biased region" description="Basic residues" evidence="1">
    <location>
        <begin position="1"/>
        <end position="10"/>
    </location>
</feature>
<dbReference type="AlphaFoldDB" id="A0A9P6T0I8"/>
<feature type="compositionally biased region" description="Polar residues" evidence="1">
    <location>
        <begin position="13"/>
        <end position="37"/>
    </location>
</feature>
<keyword evidence="3" id="KW-1185">Reference proteome</keyword>
<evidence type="ECO:0000313" key="3">
    <source>
        <dbReference type="Proteomes" id="UP000703661"/>
    </source>
</evidence>
<feature type="region of interest" description="Disordered" evidence="1">
    <location>
        <begin position="1"/>
        <end position="37"/>
    </location>
</feature>
<evidence type="ECO:0000256" key="1">
    <source>
        <dbReference type="SAM" id="MobiDB-lite"/>
    </source>
</evidence>
<name>A0A9P6T0I8_9FUNG</name>
<reference evidence="2" key="1">
    <citation type="journal article" date="2020" name="Fungal Divers.">
        <title>Resolving the Mortierellaceae phylogeny through synthesis of multi-gene phylogenetics and phylogenomics.</title>
        <authorList>
            <person name="Vandepol N."/>
            <person name="Liber J."/>
            <person name="Desiro A."/>
            <person name="Na H."/>
            <person name="Kennedy M."/>
            <person name="Barry K."/>
            <person name="Grigoriev I.V."/>
            <person name="Miller A.N."/>
            <person name="O'Donnell K."/>
            <person name="Stajich J.E."/>
            <person name="Bonito G."/>
        </authorList>
    </citation>
    <scope>NUCLEOTIDE SEQUENCE</scope>
    <source>
        <strain evidence="2">NRRL 2769</strain>
    </source>
</reference>
<gene>
    <name evidence="2" type="ORF">BGZ80_009360</name>
</gene>
<dbReference type="Proteomes" id="UP000703661">
    <property type="component" value="Unassembled WGS sequence"/>
</dbReference>
<proteinExistence type="predicted"/>
<evidence type="ECO:0000313" key="2">
    <source>
        <dbReference type="EMBL" id="KAG0016222.1"/>
    </source>
</evidence>